<comment type="caution">
    <text evidence="1">The sequence shown here is derived from an EMBL/GenBank/DDBJ whole genome shotgun (WGS) entry which is preliminary data.</text>
</comment>
<sequence length="66" mass="7689">MASNTRGRIKERFEGIHRNFDWVMEHCRQCDKLIADKNPSMTKAVEALAKGTKTLDELARDIYHKI</sequence>
<dbReference type="AlphaFoldDB" id="X1N5V5"/>
<dbReference type="EMBL" id="BARV01024988">
    <property type="protein sequence ID" value="GAI39407.1"/>
    <property type="molecule type" value="Genomic_DNA"/>
</dbReference>
<reference evidence="1" key="1">
    <citation type="journal article" date="2014" name="Front. Microbiol.">
        <title>High frequency of phylogenetically diverse reductive dehalogenase-homologous genes in deep subseafloor sedimentary metagenomes.</title>
        <authorList>
            <person name="Kawai M."/>
            <person name="Futagami T."/>
            <person name="Toyoda A."/>
            <person name="Takaki Y."/>
            <person name="Nishi S."/>
            <person name="Hori S."/>
            <person name="Arai W."/>
            <person name="Tsubouchi T."/>
            <person name="Morono Y."/>
            <person name="Uchiyama I."/>
            <person name="Ito T."/>
            <person name="Fujiyama A."/>
            <person name="Inagaki F."/>
            <person name="Takami H."/>
        </authorList>
    </citation>
    <scope>NUCLEOTIDE SEQUENCE</scope>
    <source>
        <strain evidence="1">Expedition CK06-06</strain>
    </source>
</reference>
<accession>X1N5V5</accession>
<proteinExistence type="predicted"/>
<gene>
    <name evidence="1" type="ORF">S06H3_40679</name>
</gene>
<protein>
    <submittedName>
        <fullName evidence="1">Uncharacterized protein</fullName>
    </submittedName>
</protein>
<name>X1N5V5_9ZZZZ</name>
<evidence type="ECO:0000313" key="1">
    <source>
        <dbReference type="EMBL" id="GAI39407.1"/>
    </source>
</evidence>
<organism evidence="1">
    <name type="scientific">marine sediment metagenome</name>
    <dbReference type="NCBI Taxonomy" id="412755"/>
    <lineage>
        <taxon>unclassified sequences</taxon>
        <taxon>metagenomes</taxon>
        <taxon>ecological metagenomes</taxon>
    </lineage>
</organism>